<protein>
    <submittedName>
        <fullName evidence="4">Uncharacterized protein</fullName>
    </submittedName>
</protein>
<organism evidence="4 5">
    <name type="scientific">Xylaria bambusicola</name>
    <dbReference type="NCBI Taxonomy" id="326684"/>
    <lineage>
        <taxon>Eukaryota</taxon>
        <taxon>Fungi</taxon>
        <taxon>Dikarya</taxon>
        <taxon>Ascomycota</taxon>
        <taxon>Pezizomycotina</taxon>
        <taxon>Sordariomycetes</taxon>
        <taxon>Xylariomycetidae</taxon>
        <taxon>Xylariales</taxon>
        <taxon>Xylariaceae</taxon>
        <taxon>Xylaria</taxon>
    </lineage>
</organism>
<comment type="similarity">
    <text evidence="1">Belongs to the short-chain dehydrogenases/reductases (SDR) family.</text>
</comment>
<accession>A0AAN7Z1W8</accession>
<evidence type="ECO:0000256" key="2">
    <source>
        <dbReference type="ARBA" id="ARBA00022857"/>
    </source>
</evidence>
<keyword evidence="3" id="KW-0560">Oxidoreductase</keyword>
<evidence type="ECO:0000313" key="4">
    <source>
        <dbReference type="EMBL" id="KAK5626822.1"/>
    </source>
</evidence>
<dbReference type="InterPro" id="IPR057571">
    <property type="entry name" value="SDR_PhqE-like"/>
</dbReference>
<name>A0AAN7Z1W8_9PEZI</name>
<dbReference type="Pfam" id="PF23441">
    <property type="entry name" value="SDR"/>
    <property type="match status" value="1"/>
</dbReference>
<dbReference type="SUPFAM" id="SSF51735">
    <property type="entry name" value="NAD(P)-binding Rossmann-fold domains"/>
    <property type="match status" value="1"/>
</dbReference>
<dbReference type="AlphaFoldDB" id="A0AAN7Z1W8"/>
<dbReference type="PANTHER" id="PTHR43477:SF1">
    <property type="entry name" value="DIHYDROANTICAPSIN 7-DEHYDROGENASE"/>
    <property type="match status" value="1"/>
</dbReference>
<dbReference type="EMBL" id="JAWHQM010000004">
    <property type="protein sequence ID" value="KAK5626822.1"/>
    <property type="molecule type" value="Genomic_DNA"/>
</dbReference>
<evidence type="ECO:0000313" key="5">
    <source>
        <dbReference type="Proteomes" id="UP001305414"/>
    </source>
</evidence>
<sequence length="287" mass="30084">MVRNAQRHSPSVTAMAKYNKLAGKHIVVIGGTRGIGRGVVEASLESGARVTLAGSSQRSADKAVESIKAEYTNININTEHLLGLGCDLSSQETTESALDALLTKAATLNGEIDHVVYTAADSLSLGNLQDVTPEVALKAAHMRFLVPILVGKVVERHLRGKKVRGGGGGGDKSLILTTGSIASKPTPGWSVIAYFAGGIKALVRNLALDLSPVRVNAVEPGIVNTGLWDPGYASLEEREAGLMKMAADLPVGKPGAVEEVVEAYMYLLRDANATGETVQTRGGQHLV</sequence>
<dbReference type="Proteomes" id="UP001305414">
    <property type="component" value="Unassembled WGS sequence"/>
</dbReference>
<gene>
    <name evidence="4" type="ORF">RRF57_002537</name>
</gene>
<evidence type="ECO:0000256" key="3">
    <source>
        <dbReference type="ARBA" id="ARBA00023002"/>
    </source>
</evidence>
<dbReference type="GO" id="GO:0016491">
    <property type="term" value="F:oxidoreductase activity"/>
    <property type="evidence" value="ECO:0007669"/>
    <property type="project" value="UniProtKB-KW"/>
</dbReference>
<dbReference type="PRINTS" id="PR00081">
    <property type="entry name" value="GDHRDH"/>
</dbReference>
<dbReference type="PANTHER" id="PTHR43477">
    <property type="entry name" value="DIHYDROANTICAPSIN 7-DEHYDROGENASE"/>
    <property type="match status" value="1"/>
</dbReference>
<dbReference type="InterPro" id="IPR002347">
    <property type="entry name" value="SDR_fam"/>
</dbReference>
<keyword evidence="5" id="KW-1185">Reference proteome</keyword>
<comment type="caution">
    <text evidence="4">The sequence shown here is derived from an EMBL/GenBank/DDBJ whole genome shotgun (WGS) entry which is preliminary data.</text>
</comment>
<proteinExistence type="inferred from homology"/>
<dbReference type="CDD" id="cd05233">
    <property type="entry name" value="SDR_c"/>
    <property type="match status" value="1"/>
</dbReference>
<reference evidence="4 5" key="1">
    <citation type="submission" date="2023-10" db="EMBL/GenBank/DDBJ databases">
        <title>Draft genome sequence of Xylaria bambusicola isolate GMP-LS, the root and basal stem rot pathogen of sugarcane in Indonesia.</title>
        <authorList>
            <person name="Selvaraj P."/>
            <person name="Muralishankar V."/>
            <person name="Muruganantham S."/>
            <person name="Sp S."/>
            <person name="Haryani S."/>
            <person name="Lau K.J.X."/>
            <person name="Naqvi N.I."/>
        </authorList>
    </citation>
    <scope>NUCLEOTIDE SEQUENCE [LARGE SCALE GENOMIC DNA]</scope>
    <source>
        <strain evidence="4">GMP-LS</strain>
    </source>
</reference>
<dbReference type="Gene3D" id="3.40.50.720">
    <property type="entry name" value="NAD(P)-binding Rossmann-like Domain"/>
    <property type="match status" value="1"/>
</dbReference>
<keyword evidence="2" id="KW-0521">NADP</keyword>
<dbReference type="InterPro" id="IPR036291">
    <property type="entry name" value="NAD(P)-bd_dom_sf"/>
</dbReference>
<evidence type="ECO:0000256" key="1">
    <source>
        <dbReference type="ARBA" id="ARBA00006484"/>
    </source>
</evidence>
<dbReference type="InterPro" id="IPR051122">
    <property type="entry name" value="SDR_DHRS6-like"/>
</dbReference>